<dbReference type="Proteomes" id="UP000051297">
    <property type="component" value="Unassembled WGS sequence"/>
</dbReference>
<evidence type="ECO:0000256" key="1">
    <source>
        <dbReference type="SAM" id="Phobius"/>
    </source>
</evidence>
<feature type="transmembrane region" description="Helical" evidence="1">
    <location>
        <begin position="34"/>
        <end position="53"/>
    </location>
</feature>
<name>A0A0T5ZXN2_UNCKA</name>
<keyword evidence="1" id="KW-1133">Transmembrane helix</keyword>
<dbReference type="STRING" id="1576480.XU08_C0003G0114"/>
<evidence type="ECO:0000313" key="3">
    <source>
        <dbReference type="Proteomes" id="UP000051297"/>
    </source>
</evidence>
<keyword evidence="1" id="KW-0472">Membrane</keyword>
<comment type="caution">
    <text evidence="2">The sequence shown here is derived from an EMBL/GenBank/DDBJ whole genome shotgun (WGS) entry which is preliminary data.</text>
</comment>
<proteinExistence type="predicted"/>
<dbReference type="AlphaFoldDB" id="A0A0T5ZXN2"/>
<protein>
    <submittedName>
        <fullName evidence="2">Uncharacterized protein</fullName>
    </submittedName>
</protein>
<accession>A0A0T5ZXN2</accession>
<gene>
    <name evidence="2" type="ORF">XU08_C0003G0114</name>
</gene>
<keyword evidence="1" id="KW-0812">Transmembrane</keyword>
<feature type="transmembrane region" description="Helical" evidence="1">
    <location>
        <begin position="74"/>
        <end position="93"/>
    </location>
</feature>
<dbReference type="EMBL" id="LDXK01000003">
    <property type="protein sequence ID" value="KRT67438.1"/>
    <property type="molecule type" value="Genomic_DNA"/>
</dbReference>
<organism evidence="2 3">
    <name type="scientific">candidate division WWE3 bacterium CSP1-7</name>
    <dbReference type="NCBI Taxonomy" id="1576480"/>
    <lineage>
        <taxon>Bacteria</taxon>
        <taxon>Katanobacteria</taxon>
    </lineage>
</organism>
<evidence type="ECO:0000313" key="2">
    <source>
        <dbReference type="EMBL" id="KRT67438.1"/>
    </source>
</evidence>
<reference evidence="2 3" key="1">
    <citation type="submission" date="2015-05" db="EMBL/GenBank/DDBJ databases">
        <title>Critical biogeochemical functions in the subsurface are associated with bacteria from new phyla and little studied lineages.</title>
        <authorList>
            <person name="Hug L.A."/>
            <person name="Thomas B.C."/>
            <person name="Sharon I."/>
            <person name="Brown C.T."/>
            <person name="Sharma R."/>
            <person name="Hettich R.L."/>
            <person name="Wilkins M.J."/>
            <person name="Williams K.H."/>
            <person name="Singh A."/>
            <person name="Banfield J.F."/>
        </authorList>
    </citation>
    <scope>NUCLEOTIDE SEQUENCE [LARGE SCALE GENOMIC DNA]</scope>
    <source>
        <strain evidence="2">CSP1-7</strain>
    </source>
</reference>
<sequence>MSTRFMRVLIWLGTLLSGGTVLLGLNRIFPHTGVIFLIGALYLVSGYILDATVRTYSERDRQYFTRKYGRKMSFLMGLGGPFYLAWEFFANLWRYY</sequence>